<protein>
    <recommendedName>
        <fullName evidence="3">Secreted protein</fullName>
    </recommendedName>
</protein>
<sequence length="79" mass="8410">MCLPRPSPRTLYGAVLSLSLGLTACSPPPHNAQAVTPAEALCLFVPHPPDDELPSDRRDESMQQLALASRCGSALTRGR</sequence>
<keyword evidence="2" id="KW-1185">Reference proteome</keyword>
<gene>
    <name evidence="1" type="ORF">FHR60_001235</name>
</gene>
<dbReference type="PROSITE" id="PS51257">
    <property type="entry name" value="PROKAR_LIPOPROTEIN"/>
    <property type="match status" value="1"/>
</dbReference>
<organism evidence="1 2">
    <name type="scientific">Xanthomonas cannabis</name>
    <dbReference type="NCBI Taxonomy" id="1885674"/>
    <lineage>
        <taxon>Bacteria</taxon>
        <taxon>Pseudomonadati</taxon>
        <taxon>Pseudomonadota</taxon>
        <taxon>Gammaproteobacteria</taxon>
        <taxon>Lysobacterales</taxon>
        <taxon>Lysobacteraceae</taxon>
        <taxon>Xanthomonas</taxon>
    </lineage>
</organism>
<evidence type="ECO:0000313" key="2">
    <source>
        <dbReference type="Proteomes" id="UP000554726"/>
    </source>
</evidence>
<accession>A0ABR6JIG5</accession>
<evidence type="ECO:0008006" key="3">
    <source>
        <dbReference type="Google" id="ProtNLM"/>
    </source>
</evidence>
<dbReference type="Proteomes" id="UP000554726">
    <property type="component" value="Unassembled WGS sequence"/>
</dbReference>
<evidence type="ECO:0000313" key="1">
    <source>
        <dbReference type="EMBL" id="MBB4592595.1"/>
    </source>
</evidence>
<comment type="caution">
    <text evidence="1">The sequence shown here is derived from an EMBL/GenBank/DDBJ whole genome shotgun (WGS) entry which is preliminary data.</text>
</comment>
<reference evidence="1 2" key="1">
    <citation type="submission" date="2020-08" db="EMBL/GenBank/DDBJ databases">
        <title>Studying the diversity of plant-associated saprophytic bacteria and their role in host health and plant-pathogen interactions.</title>
        <authorList>
            <person name="Potnis N."/>
        </authorList>
    </citation>
    <scope>NUCLEOTIDE SEQUENCE [LARGE SCALE GENOMIC DNA]</scope>
    <source>
        <strain evidence="1 2">F16</strain>
    </source>
</reference>
<dbReference type="RefSeq" id="WP_184439565.1">
    <property type="nucleotide sequence ID" value="NZ_CP136580.1"/>
</dbReference>
<proteinExistence type="predicted"/>
<dbReference type="GeneID" id="93986177"/>
<name>A0ABR6JIG5_9XANT</name>
<dbReference type="EMBL" id="JACHNS010000002">
    <property type="protein sequence ID" value="MBB4592595.1"/>
    <property type="molecule type" value="Genomic_DNA"/>
</dbReference>